<keyword evidence="5" id="KW-1185">Reference proteome</keyword>
<reference evidence="4 5" key="1">
    <citation type="submission" date="2020-10" db="EMBL/GenBank/DDBJ databases">
        <title>Streptomyces ferrugineus complate genome analysis.</title>
        <authorList>
            <person name="Anwar N."/>
        </authorList>
    </citation>
    <scope>NUCLEOTIDE SEQUENCE [LARGE SCALE GENOMIC DNA]</scope>
    <source>
        <strain evidence="4 5">CCTCC AA2014009</strain>
    </source>
</reference>
<evidence type="ECO:0000256" key="2">
    <source>
        <dbReference type="ARBA" id="ARBA00023235"/>
    </source>
</evidence>
<dbReference type="SUPFAM" id="SSF53697">
    <property type="entry name" value="SIS domain"/>
    <property type="match status" value="1"/>
</dbReference>
<dbReference type="GO" id="GO:0004476">
    <property type="term" value="F:mannose-6-phosphate isomerase activity"/>
    <property type="evidence" value="ECO:0007669"/>
    <property type="project" value="InterPro"/>
</dbReference>
<protein>
    <submittedName>
        <fullName evidence="4">Mannose-6-phosphate isomerase</fullName>
    </submittedName>
</protein>
<comment type="similarity">
    <text evidence="1">Belongs to the PGI/PMI family.</text>
</comment>
<dbReference type="GO" id="GO:0097367">
    <property type="term" value="F:carbohydrate derivative binding"/>
    <property type="evidence" value="ECO:0007669"/>
    <property type="project" value="InterPro"/>
</dbReference>
<evidence type="ECO:0000313" key="5">
    <source>
        <dbReference type="Proteomes" id="UP000594205"/>
    </source>
</evidence>
<sequence>MLDESLLDTPDALAEADRRALLRGAAEAGARVRTAARHAIEAGVNDLKPDGRPRAILIAGPGTAAICVADLLGTLAGATSPVTRLAPAGVAPAAGALRWELPGWAGSVDLLLIATPDGTEPGLSLLAEQAYRRGCTVVAVAPAHTPLTEAVHGNHGLFVPMATAPYEHDEPLTASAPGVLWALLTPLLALLDRTGLLTAPPDAVEKVADRLDHIAERCGPAIATYSNPAKTLAAELADALPLIWTEGVSAGPAGRRFAAALAELSGHPALVAELPEALASHSALLAGRLAASADPDDFFRDRVEETPALHARVLLLRDRPIGGLTAAPSARDLALSHDTPISELEPEPGDELETLAELIAITDFAAVYLALASRA</sequence>
<dbReference type="AlphaFoldDB" id="A0A7M2SRQ6"/>
<evidence type="ECO:0000313" key="4">
    <source>
        <dbReference type="EMBL" id="QOV37941.1"/>
    </source>
</evidence>
<accession>A0A7M2SRQ6</accession>
<dbReference type="InterPro" id="IPR046348">
    <property type="entry name" value="SIS_dom_sf"/>
</dbReference>
<feature type="domain" description="Bifunctional glucose-6-phosphate/mannose-6-phosphate isomerase C-terminal" evidence="3">
    <location>
        <begin position="227"/>
        <end position="372"/>
    </location>
</feature>
<dbReference type="Proteomes" id="UP000594205">
    <property type="component" value="Chromosome"/>
</dbReference>
<dbReference type="RefSeq" id="WP_194045384.1">
    <property type="nucleotide sequence ID" value="NZ_CP063373.1"/>
</dbReference>
<dbReference type="InterPro" id="IPR019490">
    <property type="entry name" value="Glu6P/Mann6P_isomerase_C"/>
</dbReference>
<dbReference type="Gene3D" id="3.40.50.10490">
    <property type="entry name" value="Glucose-6-phosphate isomerase like protein, domain 1"/>
    <property type="match status" value="1"/>
</dbReference>
<evidence type="ECO:0000256" key="1">
    <source>
        <dbReference type="ARBA" id="ARBA00010523"/>
    </source>
</evidence>
<dbReference type="EMBL" id="CP063373">
    <property type="protein sequence ID" value="QOV37941.1"/>
    <property type="molecule type" value="Genomic_DNA"/>
</dbReference>
<dbReference type="KEGG" id="sfeu:IM697_05905"/>
<keyword evidence="2 4" id="KW-0413">Isomerase</keyword>
<organism evidence="4 5">
    <name type="scientific">Streptomyces ferrugineus</name>
    <dbReference type="NCBI Taxonomy" id="1413221"/>
    <lineage>
        <taxon>Bacteria</taxon>
        <taxon>Bacillati</taxon>
        <taxon>Actinomycetota</taxon>
        <taxon>Actinomycetes</taxon>
        <taxon>Kitasatosporales</taxon>
        <taxon>Streptomycetaceae</taxon>
        <taxon>Streptomyces</taxon>
    </lineage>
</organism>
<dbReference type="GO" id="GO:0004347">
    <property type="term" value="F:glucose-6-phosphate isomerase activity"/>
    <property type="evidence" value="ECO:0007669"/>
    <property type="project" value="InterPro"/>
</dbReference>
<name>A0A7M2SRQ6_9ACTN</name>
<dbReference type="Pfam" id="PF10432">
    <property type="entry name" value="bact-PGI_C"/>
    <property type="match status" value="1"/>
</dbReference>
<evidence type="ECO:0000259" key="3">
    <source>
        <dbReference type="Pfam" id="PF10432"/>
    </source>
</evidence>
<proteinExistence type="inferred from homology"/>
<dbReference type="GO" id="GO:1901135">
    <property type="term" value="P:carbohydrate derivative metabolic process"/>
    <property type="evidence" value="ECO:0007669"/>
    <property type="project" value="InterPro"/>
</dbReference>
<gene>
    <name evidence="4" type="ORF">IM697_05905</name>
</gene>
<dbReference type="GO" id="GO:0005975">
    <property type="term" value="P:carbohydrate metabolic process"/>
    <property type="evidence" value="ECO:0007669"/>
    <property type="project" value="InterPro"/>
</dbReference>